<keyword evidence="1" id="KW-0472">Membrane</keyword>
<dbReference type="EMBL" id="CP001104">
    <property type="protein sequence ID" value="ACR72776.1"/>
    <property type="molecule type" value="Genomic_DNA"/>
</dbReference>
<dbReference type="HOGENOM" id="CLU_081515_0_0_9"/>
<dbReference type="GeneID" id="41356442"/>
<evidence type="ECO:0000256" key="1">
    <source>
        <dbReference type="SAM" id="Phobius"/>
    </source>
</evidence>
<gene>
    <name evidence="3" type="ordered locus">EUBELI_01786</name>
</gene>
<keyword evidence="4" id="KW-1185">Reference proteome</keyword>
<dbReference type="Pfam" id="PF20016">
    <property type="entry name" value="ThsA_Macro"/>
    <property type="match status" value="1"/>
</dbReference>
<dbReference type="AlphaFoldDB" id="C4Z3V1"/>
<dbReference type="STRING" id="515620.EUBELI_01786"/>
<protein>
    <recommendedName>
        <fullName evidence="2">Thoeris protein ThsA Macro domain-containing protein</fullName>
    </recommendedName>
</protein>
<feature type="transmembrane region" description="Helical" evidence="1">
    <location>
        <begin position="53"/>
        <end position="74"/>
    </location>
</feature>
<sequence length="296" mass="33983">MKVLFCTMRYNWHYIFITSNKITASLFSVWGFVTLVTPTDIMLNCIDNVVMRMIVAVFILMVIYFAIVIGVTIYTKQRKQVKIFDLHSNHSLFVEYGDLFNNGNPNEKKNIVFAGNRCFDTIVDDDLVGSKKIHGLALERIYKQNNRDSDTVSNEIQNNLLLHGYKYTNIKQKEKRSGNLRRYDIGSVAEIKGLNNEQYFILGLTYFDNELRAHVEKEDYIKAIASLVKYISERSQGFPTYMPVIGTGGADVGSANDLAVYIVKTIELFKDKIDCDIHIVVRDKEEKIGLMNLKML</sequence>
<organism evidence="3 4">
    <name type="scientific">Lachnospira eligens (strain ATCC 27750 / DSM 3376 / VPI C15-48 / C15-B4)</name>
    <name type="common">Eubacterium eligens</name>
    <dbReference type="NCBI Taxonomy" id="515620"/>
    <lineage>
        <taxon>Bacteria</taxon>
        <taxon>Bacillati</taxon>
        <taxon>Bacillota</taxon>
        <taxon>Clostridia</taxon>
        <taxon>Lachnospirales</taxon>
        <taxon>Lachnospiraceae</taxon>
        <taxon>Lachnospira</taxon>
    </lineage>
</organism>
<evidence type="ECO:0000259" key="2">
    <source>
        <dbReference type="Pfam" id="PF20016"/>
    </source>
</evidence>
<evidence type="ECO:0000313" key="3">
    <source>
        <dbReference type="EMBL" id="ACR72776.1"/>
    </source>
</evidence>
<keyword evidence="1" id="KW-0812">Transmembrane</keyword>
<feature type="transmembrane region" description="Helical" evidence="1">
    <location>
        <begin position="12"/>
        <end position="33"/>
    </location>
</feature>
<feature type="domain" description="Thoeris protein ThsA Macro" evidence="2">
    <location>
        <begin position="94"/>
        <end position="282"/>
    </location>
</feature>
<dbReference type="eggNOG" id="ENOG5030IZ8">
    <property type="taxonomic scope" value="Bacteria"/>
</dbReference>
<proteinExistence type="predicted"/>
<evidence type="ECO:0000313" key="4">
    <source>
        <dbReference type="Proteomes" id="UP000001476"/>
    </source>
</evidence>
<dbReference type="RefSeq" id="WP_012740008.1">
    <property type="nucleotide sequence ID" value="NC_012778.1"/>
</dbReference>
<dbReference type="InterPro" id="IPR045535">
    <property type="entry name" value="ThsA_Macro"/>
</dbReference>
<reference evidence="3 4" key="1">
    <citation type="journal article" date="2009" name="Proc. Natl. Acad. Sci. U.S.A.">
        <title>Characterizing a model human gut microbiota composed of members of its two dominant bacterial phyla.</title>
        <authorList>
            <person name="Mahowald M.A."/>
            <person name="Rey F.E."/>
            <person name="Seedorf H."/>
            <person name="Turnbaugh P.J."/>
            <person name="Fulton R.S."/>
            <person name="Wollam A."/>
            <person name="Shah N."/>
            <person name="Wang C."/>
            <person name="Magrini V."/>
            <person name="Wilson R.K."/>
            <person name="Cantarel B.L."/>
            <person name="Coutinho P.M."/>
            <person name="Henrissat B."/>
            <person name="Crock L.W."/>
            <person name="Russell A."/>
            <person name="Verberkmoes N.C."/>
            <person name="Hettich R.L."/>
            <person name="Gordon J.I."/>
        </authorList>
    </citation>
    <scope>NUCLEOTIDE SEQUENCE [LARGE SCALE GENOMIC DNA]</scope>
    <source>
        <strain evidence="4">ATCC 27750 / DSM 3376 / VPI C15-48 / C15-B4</strain>
    </source>
</reference>
<accession>C4Z3V1</accession>
<keyword evidence="1" id="KW-1133">Transmembrane helix</keyword>
<dbReference type="Proteomes" id="UP000001476">
    <property type="component" value="Chromosome"/>
</dbReference>
<name>C4Z3V1_LACE2</name>
<dbReference type="KEGG" id="eel:EUBELI_01786"/>